<organism evidence="1 2">
    <name type="scientific">Mahella australiensis (strain DSM 15567 / CIP 107919 / 50-1 BON)</name>
    <dbReference type="NCBI Taxonomy" id="697281"/>
    <lineage>
        <taxon>Bacteria</taxon>
        <taxon>Bacillati</taxon>
        <taxon>Bacillota</taxon>
        <taxon>Clostridia</taxon>
        <taxon>Thermoanaerobacterales</taxon>
        <taxon>Thermoanaerobacterales Family IV. Incertae Sedis</taxon>
        <taxon>Mahella</taxon>
    </lineage>
</organism>
<keyword evidence="2" id="KW-1185">Reference proteome</keyword>
<name>F3ZWE4_MAHA5</name>
<evidence type="ECO:0000313" key="2">
    <source>
        <dbReference type="Proteomes" id="UP000008457"/>
    </source>
</evidence>
<protein>
    <submittedName>
        <fullName evidence="1">Uncharacterized protein</fullName>
    </submittedName>
</protein>
<reference evidence="1 2" key="2">
    <citation type="journal article" date="2011" name="Stand. Genomic Sci.">
        <title>Complete genome sequence of Mahella australiensis type strain (50-1 BON).</title>
        <authorList>
            <person name="Sikorski J."/>
            <person name="Teshima H."/>
            <person name="Nolan M."/>
            <person name="Lucas S."/>
            <person name="Hammon N."/>
            <person name="Deshpande S."/>
            <person name="Cheng J.F."/>
            <person name="Pitluck S."/>
            <person name="Liolios K."/>
            <person name="Pagani I."/>
            <person name="Ivanova N."/>
            <person name="Huntemann M."/>
            <person name="Mavromatis K."/>
            <person name="Ovchinikova G."/>
            <person name="Pati A."/>
            <person name="Tapia R."/>
            <person name="Han C."/>
            <person name="Goodwin L."/>
            <person name="Chen A."/>
            <person name="Palaniappan K."/>
            <person name="Land M."/>
            <person name="Hauser L."/>
            <person name="Ngatchou-Djao O.D."/>
            <person name="Rohde M."/>
            <person name="Pukall R."/>
            <person name="Spring S."/>
            <person name="Abt B."/>
            <person name="Goker M."/>
            <person name="Detter J.C."/>
            <person name="Woyke T."/>
            <person name="Bristow J."/>
            <person name="Markowitz V."/>
            <person name="Hugenholtz P."/>
            <person name="Eisen J.A."/>
            <person name="Kyrpides N.C."/>
            <person name="Klenk H.P."/>
            <person name="Lapidus A."/>
        </authorList>
    </citation>
    <scope>NUCLEOTIDE SEQUENCE [LARGE SCALE GENOMIC DNA]</scope>
    <source>
        <strain evidence="2">DSM 15567 / CIP 107919 / 50-1 BON</strain>
    </source>
</reference>
<accession>F3ZWE4</accession>
<dbReference type="EMBL" id="CP002360">
    <property type="protein sequence ID" value="AEE97553.1"/>
    <property type="molecule type" value="Genomic_DNA"/>
</dbReference>
<dbReference type="eggNOG" id="ENOG5030FT1">
    <property type="taxonomic scope" value="Bacteria"/>
</dbReference>
<sequence>MKKKQRVRITERDFDLLKHLGEYCAATVDSVGKIYGTCKYHQTRITALDRAGYIRRKNNLVYLGEAGKRYLEEQGLEWRSLPTAKSLKQRNPRISSMAIEFTGSKWQFIPSWEIKKDKEQAIMGGRLLGILKDRSEYAVYNIGTKPQEKSLYNLKREMEKLSVMYGIKRAVIFYESEAAKEAYGEEALGLEEQLLLPYNADGINLMRAYGEEDLIKKAAQIAYAHGGPPQWPAADYTVDNGRQAVVLVLNDIEKRARLSAYYEMTAARYTQRQPISIICLEGEESFYTDKYPGSEIKAIDLGQLTSGTNNDNASVVGGVAIK</sequence>
<evidence type="ECO:0000313" key="1">
    <source>
        <dbReference type="EMBL" id="AEE97553.1"/>
    </source>
</evidence>
<dbReference type="HOGENOM" id="CLU_923408_0_0_9"/>
<reference evidence="2" key="1">
    <citation type="submission" date="2010-11" db="EMBL/GenBank/DDBJ databases">
        <title>The complete genome of Mahella australiensis DSM 15567.</title>
        <authorList>
            <consortium name="US DOE Joint Genome Institute (JGI-PGF)"/>
            <person name="Lucas S."/>
            <person name="Copeland A."/>
            <person name="Lapidus A."/>
            <person name="Bruce D."/>
            <person name="Goodwin L."/>
            <person name="Pitluck S."/>
            <person name="Kyrpides N."/>
            <person name="Mavromatis K."/>
            <person name="Pagani I."/>
            <person name="Ivanova N."/>
            <person name="Teshima H."/>
            <person name="Brettin T."/>
            <person name="Detter J.C."/>
            <person name="Han C."/>
            <person name="Tapia R."/>
            <person name="Land M."/>
            <person name="Hauser L."/>
            <person name="Markowitz V."/>
            <person name="Cheng J.-F."/>
            <person name="Hugenholtz P."/>
            <person name="Woyke T."/>
            <person name="Wu D."/>
            <person name="Spring S."/>
            <person name="Pukall R."/>
            <person name="Steenblock K."/>
            <person name="Schneider S."/>
            <person name="Klenk H.-P."/>
            <person name="Eisen J.A."/>
        </authorList>
    </citation>
    <scope>NUCLEOTIDE SEQUENCE [LARGE SCALE GENOMIC DNA]</scope>
    <source>
        <strain evidence="2">DSM 15567 / CIP 107919 / 50-1 BON</strain>
    </source>
</reference>
<dbReference type="KEGG" id="mas:Mahau_2389"/>
<dbReference type="OrthoDB" id="1726621at2"/>
<dbReference type="STRING" id="697281.Mahau_2389"/>
<dbReference type="AlphaFoldDB" id="F3ZWE4"/>
<dbReference type="Proteomes" id="UP000008457">
    <property type="component" value="Chromosome"/>
</dbReference>
<proteinExistence type="predicted"/>
<gene>
    <name evidence="1" type="ordered locus">Mahau_2389</name>
</gene>
<dbReference type="RefSeq" id="WP_013781979.1">
    <property type="nucleotide sequence ID" value="NC_015520.1"/>
</dbReference>